<comment type="caution">
    <text evidence="1">The sequence shown here is derived from an EMBL/GenBank/DDBJ whole genome shotgun (WGS) entry which is preliminary data.</text>
</comment>
<protein>
    <submittedName>
        <fullName evidence="1">Uncharacterized protein</fullName>
    </submittedName>
</protein>
<accession>A0A511XP23</accession>
<dbReference type="Proteomes" id="UP000321746">
    <property type="component" value="Unassembled WGS sequence"/>
</dbReference>
<reference evidence="1 2" key="1">
    <citation type="submission" date="2019-07" db="EMBL/GenBank/DDBJ databases">
        <title>Whole genome shotgun sequence of Acetobacter oeni NBRC 105207.</title>
        <authorList>
            <person name="Hosoyama A."/>
            <person name="Uohara A."/>
            <person name="Ohji S."/>
            <person name="Ichikawa N."/>
        </authorList>
    </citation>
    <scope>NUCLEOTIDE SEQUENCE [LARGE SCALE GENOMIC DNA]</scope>
    <source>
        <strain evidence="1 2">NBRC 105207</strain>
    </source>
</reference>
<dbReference type="EMBL" id="BJYG01000050">
    <property type="protein sequence ID" value="GEN64687.1"/>
    <property type="molecule type" value="Genomic_DNA"/>
</dbReference>
<dbReference type="AlphaFoldDB" id="A0A511XP23"/>
<sequence>MSETTSSVTRPEFENLSGTVRHIDREVAVLRGEVQSTKADMQDLKDGQKEIVAEFRKSQTFRGIITGGWAGLGTGAVLGLAKIMGFTP</sequence>
<name>A0A511XP23_9PROT</name>
<keyword evidence="2" id="KW-1185">Reference proteome</keyword>
<dbReference type="RefSeq" id="WP_146891604.1">
    <property type="nucleotide sequence ID" value="NZ_BJYG01000050.1"/>
</dbReference>
<dbReference type="Gene3D" id="1.20.5.190">
    <property type="match status" value="1"/>
</dbReference>
<proteinExistence type="predicted"/>
<gene>
    <name evidence="1" type="ORF">AOE01nite_29110</name>
</gene>
<organism evidence="1 2">
    <name type="scientific">Acetobacter oeni</name>
    <dbReference type="NCBI Taxonomy" id="304077"/>
    <lineage>
        <taxon>Bacteria</taxon>
        <taxon>Pseudomonadati</taxon>
        <taxon>Pseudomonadota</taxon>
        <taxon>Alphaproteobacteria</taxon>
        <taxon>Acetobacterales</taxon>
        <taxon>Acetobacteraceae</taxon>
        <taxon>Acetobacter</taxon>
    </lineage>
</organism>
<evidence type="ECO:0000313" key="2">
    <source>
        <dbReference type="Proteomes" id="UP000321746"/>
    </source>
</evidence>
<evidence type="ECO:0000313" key="1">
    <source>
        <dbReference type="EMBL" id="GEN64687.1"/>
    </source>
</evidence>